<dbReference type="Gene3D" id="3.40.630.10">
    <property type="entry name" value="Zn peptidases"/>
    <property type="match status" value="1"/>
</dbReference>
<dbReference type="NCBIfam" id="TIGR01891">
    <property type="entry name" value="amidohydrolases"/>
    <property type="match status" value="1"/>
</dbReference>
<dbReference type="PANTHER" id="PTHR30575">
    <property type="entry name" value="PEPTIDASE M20"/>
    <property type="match status" value="1"/>
</dbReference>
<evidence type="ECO:0000313" key="4">
    <source>
        <dbReference type="Proteomes" id="UP000824091"/>
    </source>
</evidence>
<dbReference type="SUPFAM" id="SSF53187">
    <property type="entry name" value="Zn-dependent exopeptidases"/>
    <property type="match status" value="1"/>
</dbReference>
<organism evidence="3 4">
    <name type="scientific">Candidatus Fimisoma avicola</name>
    <dbReference type="NCBI Taxonomy" id="2840826"/>
    <lineage>
        <taxon>Bacteria</taxon>
        <taxon>Bacillati</taxon>
        <taxon>Bacillota</taxon>
        <taxon>Clostridia</taxon>
        <taxon>Eubacteriales</taxon>
        <taxon>Candidatus Fimisoma</taxon>
    </lineage>
</organism>
<dbReference type="InterPro" id="IPR011650">
    <property type="entry name" value="Peptidase_M20_dimer"/>
</dbReference>
<evidence type="ECO:0000256" key="1">
    <source>
        <dbReference type="PIRNR" id="PIRNR037226"/>
    </source>
</evidence>
<comment type="caution">
    <text evidence="3">The sequence shown here is derived from an EMBL/GenBank/DDBJ whole genome shotgun (WGS) entry which is preliminary data.</text>
</comment>
<dbReference type="InterPro" id="IPR052030">
    <property type="entry name" value="Peptidase_M20/M20A_hydrolases"/>
</dbReference>
<dbReference type="Pfam" id="PF07687">
    <property type="entry name" value="M20_dimer"/>
    <property type="match status" value="1"/>
</dbReference>
<dbReference type="CDD" id="cd03887">
    <property type="entry name" value="M20_Acy1L2"/>
    <property type="match status" value="1"/>
</dbReference>
<accession>A0A9D1L7R0</accession>
<dbReference type="SUPFAM" id="SSF55031">
    <property type="entry name" value="Bacterial exopeptidase dimerisation domain"/>
    <property type="match status" value="1"/>
</dbReference>
<dbReference type="GO" id="GO:0005737">
    <property type="term" value="C:cytoplasm"/>
    <property type="evidence" value="ECO:0007669"/>
    <property type="project" value="TreeGrafter"/>
</dbReference>
<dbReference type="InterPro" id="IPR036264">
    <property type="entry name" value="Bact_exopeptidase_dim_dom"/>
</dbReference>
<name>A0A9D1L7R0_9FIRM</name>
<protein>
    <recommendedName>
        <fullName evidence="1">Peptidase M20 domain-containing protein 2</fullName>
    </recommendedName>
</protein>
<comment type="similarity">
    <text evidence="1">Belongs to the peptidase M20A family.</text>
</comment>
<gene>
    <name evidence="3" type="ORF">IAD16_01560</name>
</gene>
<dbReference type="PANTHER" id="PTHR30575:SF0">
    <property type="entry name" value="XAA-ARG DIPEPTIDASE"/>
    <property type="match status" value="1"/>
</dbReference>
<sequence length="393" mass="42748">MDTKLKRLIIDTVDKSMEELEDIRTYLYENPEVGGEELKASALLTDTMEKHGFDVTREILAIPYSFQAVYDSGREGASIGITCEYDALPTIGHGCGHNVIAAATVGAAIALKEVVKETGGKVILFGTPAEECFVTKAPMADNGVFEQIDVALTVHPNPINLSSGKTTALDAWQVDFFGKSSHAGAAPEQGINALDAAVHFYSLIGFEKQYLKNTNIYGVFVYGGEKCSVIPDYSAVKYLVRAETMKDIKKIRDLFERCAQAACSAVGTTYKIWNNEPGNKNMVSNRALADIFDKFYEELGGGKMPHVDSNGSTDMGDVSQVVPAIHPWISLDCPDLQLHTEEFAEMTMTPAADRAIRIGSAAMAMTGAEVLTNPGLLAEIKEEFRQMIESGNY</sequence>
<feature type="domain" description="Peptidase M20 dimerisation" evidence="2">
    <location>
        <begin position="172"/>
        <end position="262"/>
    </location>
</feature>
<dbReference type="PIRSF" id="PIRSF037226">
    <property type="entry name" value="Amidohydrolase_ACY1L2_prd"/>
    <property type="match status" value="1"/>
</dbReference>
<dbReference type="GO" id="GO:0016805">
    <property type="term" value="F:dipeptidase activity"/>
    <property type="evidence" value="ECO:0007669"/>
    <property type="project" value="InterPro"/>
</dbReference>
<evidence type="ECO:0000259" key="2">
    <source>
        <dbReference type="Pfam" id="PF07687"/>
    </source>
</evidence>
<dbReference type="InterPro" id="IPR017439">
    <property type="entry name" value="Amidohydrolase"/>
</dbReference>
<dbReference type="GO" id="GO:0071713">
    <property type="term" value="F:para-aminobenzoyl-glutamate hydrolase activity"/>
    <property type="evidence" value="ECO:0007669"/>
    <property type="project" value="TreeGrafter"/>
</dbReference>
<dbReference type="Gene3D" id="3.30.70.360">
    <property type="match status" value="1"/>
</dbReference>
<proteinExistence type="inferred from homology"/>
<reference evidence="3" key="2">
    <citation type="journal article" date="2021" name="PeerJ">
        <title>Extensive microbial diversity within the chicken gut microbiome revealed by metagenomics and culture.</title>
        <authorList>
            <person name="Gilroy R."/>
            <person name="Ravi A."/>
            <person name="Getino M."/>
            <person name="Pursley I."/>
            <person name="Horton D.L."/>
            <person name="Alikhan N.F."/>
            <person name="Baker D."/>
            <person name="Gharbi K."/>
            <person name="Hall N."/>
            <person name="Watson M."/>
            <person name="Adriaenssens E.M."/>
            <person name="Foster-Nyarko E."/>
            <person name="Jarju S."/>
            <person name="Secka A."/>
            <person name="Antonio M."/>
            <person name="Oren A."/>
            <person name="Chaudhuri R.R."/>
            <person name="La Ragione R."/>
            <person name="Hildebrand F."/>
            <person name="Pallen M.J."/>
        </authorList>
    </citation>
    <scope>NUCLEOTIDE SEQUENCE</scope>
    <source>
        <strain evidence="3">11300</strain>
    </source>
</reference>
<reference evidence="3" key="1">
    <citation type="submission" date="2020-10" db="EMBL/GenBank/DDBJ databases">
        <authorList>
            <person name="Gilroy R."/>
        </authorList>
    </citation>
    <scope>NUCLEOTIDE SEQUENCE</scope>
    <source>
        <strain evidence="3">11300</strain>
    </source>
</reference>
<dbReference type="Pfam" id="PF01546">
    <property type="entry name" value="Peptidase_M20"/>
    <property type="match status" value="1"/>
</dbReference>
<dbReference type="Proteomes" id="UP000824091">
    <property type="component" value="Unassembled WGS sequence"/>
</dbReference>
<dbReference type="InterPro" id="IPR002933">
    <property type="entry name" value="Peptidase_M20"/>
</dbReference>
<dbReference type="AlphaFoldDB" id="A0A9D1L7R0"/>
<dbReference type="GO" id="GO:0046657">
    <property type="term" value="P:folic acid catabolic process"/>
    <property type="evidence" value="ECO:0007669"/>
    <property type="project" value="TreeGrafter"/>
</dbReference>
<dbReference type="InterPro" id="IPR017144">
    <property type="entry name" value="Xaa-Arg_dipeptidase"/>
</dbReference>
<dbReference type="EMBL" id="DVMO01000024">
    <property type="protein sequence ID" value="HIU27051.1"/>
    <property type="molecule type" value="Genomic_DNA"/>
</dbReference>
<evidence type="ECO:0000313" key="3">
    <source>
        <dbReference type="EMBL" id="HIU27051.1"/>
    </source>
</evidence>